<dbReference type="EMBL" id="CP002546">
    <property type="protein sequence ID" value="ADY59564.1"/>
    <property type="molecule type" value="Genomic_DNA"/>
</dbReference>
<evidence type="ECO:0000313" key="6">
    <source>
        <dbReference type="Proteomes" id="UP000006860"/>
    </source>
</evidence>
<evidence type="ECO:0000313" key="5">
    <source>
        <dbReference type="EMBL" id="ADY59564.1"/>
    </source>
</evidence>
<organism evidence="5 6">
    <name type="scientific">Rubinisphaera brasiliensis (strain ATCC 49424 / DSM 5305 / JCM 21570 / IAM 15109 / NBRC 103401 / IFAM 1448)</name>
    <name type="common">Planctomyces brasiliensis</name>
    <dbReference type="NCBI Taxonomy" id="756272"/>
    <lineage>
        <taxon>Bacteria</taxon>
        <taxon>Pseudomonadati</taxon>
        <taxon>Planctomycetota</taxon>
        <taxon>Planctomycetia</taxon>
        <taxon>Planctomycetales</taxon>
        <taxon>Planctomycetaceae</taxon>
        <taxon>Rubinisphaera</taxon>
    </lineage>
</organism>
<protein>
    <submittedName>
        <fullName evidence="5">Tetratricopeptide TPR_1 repeat-containing protein</fullName>
    </submittedName>
</protein>
<dbReference type="InterPro" id="IPR052346">
    <property type="entry name" value="O-mannosyl-transferase_TMTC"/>
</dbReference>
<keyword evidence="4" id="KW-1133">Transmembrane helix</keyword>
<keyword evidence="2 3" id="KW-0802">TPR repeat</keyword>
<keyword evidence="4" id="KW-0472">Membrane</keyword>
<accession>F0SHT4</accession>
<evidence type="ECO:0000256" key="4">
    <source>
        <dbReference type="SAM" id="Phobius"/>
    </source>
</evidence>
<evidence type="ECO:0000256" key="2">
    <source>
        <dbReference type="ARBA" id="ARBA00022803"/>
    </source>
</evidence>
<dbReference type="STRING" id="756272.Plabr_1960"/>
<dbReference type="eggNOG" id="COG1807">
    <property type="taxonomic scope" value="Bacteria"/>
</dbReference>
<keyword evidence="1" id="KW-0677">Repeat</keyword>
<dbReference type="Gene3D" id="1.25.40.10">
    <property type="entry name" value="Tetratricopeptide repeat domain"/>
    <property type="match status" value="2"/>
</dbReference>
<dbReference type="SMART" id="SM00028">
    <property type="entry name" value="TPR"/>
    <property type="match status" value="3"/>
</dbReference>
<dbReference type="PANTHER" id="PTHR44227">
    <property type="match status" value="1"/>
</dbReference>
<feature type="transmembrane region" description="Helical" evidence="4">
    <location>
        <begin position="210"/>
        <end position="229"/>
    </location>
</feature>
<feature type="repeat" description="TPR" evidence="3">
    <location>
        <begin position="564"/>
        <end position="597"/>
    </location>
</feature>
<evidence type="ECO:0000256" key="3">
    <source>
        <dbReference type="PROSITE-ProRule" id="PRU00339"/>
    </source>
</evidence>
<feature type="transmembrane region" description="Helical" evidence="4">
    <location>
        <begin position="293"/>
        <end position="314"/>
    </location>
</feature>
<reference evidence="6" key="1">
    <citation type="submission" date="2011-02" db="EMBL/GenBank/DDBJ databases">
        <title>The complete genome of Planctomyces brasiliensis DSM 5305.</title>
        <authorList>
            <person name="Lucas S."/>
            <person name="Copeland A."/>
            <person name="Lapidus A."/>
            <person name="Bruce D."/>
            <person name="Goodwin L."/>
            <person name="Pitluck S."/>
            <person name="Kyrpides N."/>
            <person name="Mavromatis K."/>
            <person name="Pagani I."/>
            <person name="Ivanova N."/>
            <person name="Ovchinnikova G."/>
            <person name="Lu M."/>
            <person name="Detter J.C."/>
            <person name="Han C."/>
            <person name="Land M."/>
            <person name="Hauser L."/>
            <person name="Markowitz V."/>
            <person name="Cheng J.-F."/>
            <person name="Hugenholtz P."/>
            <person name="Woyke T."/>
            <person name="Wu D."/>
            <person name="Tindall B."/>
            <person name="Pomrenke H.G."/>
            <person name="Brambilla E."/>
            <person name="Klenk H.-P."/>
            <person name="Eisen J.A."/>
        </authorList>
    </citation>
    <scope>NUCLEOTIDE SEQUENCE [LARGE SCALE GENOMIC DNA]</scope>
    <source>
        <strain evidence="6">ATCC 49424 / DSM 5305 / JCM 21570 / NBRC 103401 / IFAM 1448</strain>
    </source>
</reference>
<dbReference type="SUPFAM" id="SSF48452">
    <property type="entry name" value="TPR-like"/>
    <property type="match status" value="1"/>
</dbReference>
<dbReference type="OrthoDB" id="232771at2"/>
<dbReference type="PROSITE" id="PS50293">
    <property type="entry name" value="TPR_REGION"/>
    <property type="match status" value="1"/>
</dbReference>
<keyword evidence="4" id="KW-0812">Transmembrane</keyword>
<feature type="transmembrane region" description="Helical" evidence="4">
    <location>
        <begin position="143"/>
        <end position="160"/>
    </location>
</feature>
<feature type="transmembrane region" description="Helical" evidence="4">
    <location>
        <begin position="82"/>
        <end position="100"/>
    </location>
</feature>
<evidence type="ECO:0000256" key="1">
    <source>
        <dbReference type="ARBA" id="ARBA00022737"/>
    </source>
</evidence>
<dbReference type="HOGENOM" id="CLU_011615_5_1_0"/>
<feature type="transmembrane region" description="Helical" evidence="4">
    <location>
        <begin position="166"/>
        <end position="198"/>
    </location>
</feature>
<dbReference type="InterPro" id="IPR011990">
    <property type="entry name" value="TPR-like_helical_dom_sf"/>
</dbReference>
<keyword evidence="6" id="KW-1185">Reference proteome</keyword>
<dbReference type="PROSITE" id="PS50005">
    <property type="entry name" value="TPR"/>
    <property type="match status" value="2"/>
</dbReference>
<gene>
    <name evidence="5" type="ordered locus">Plabr_1960</name>
</gene>
<feature type="transmembrane region" description="Helical" evidence="4">
    <location>
        <begin position="383"/>
        <end position="401"/>
    </location>
</feature>
<dbReference type="Pfam" id="PF14559">
    <property type="entry name" value="TPR_19"/>
    <property type="match status" value="1"/>
</dbReference>
<sequence length="612" mass="70064">MRTLIPYIVLLTAVIAAFANSMSGEYVLDDEVHLDGKEELLANFLWSPTQVFANNRGVAFFTFALDNAVFDDDRWGHHFTNIVIHWAVCCFGYWILVQILSNCQNAVLRRHALEISLCSTVIFAVHPLTTNVVTYMVQRMESLMALFCLLTIWSVIRLTHTGRTSFAVLAVVFCAVGMRSKEVMVVTPLLVLGFDYAYLARSMSALRRRAWLHIALWLTLLLNPAWAPLYTSIVSSTENARDRLPKTAYVVEDLSRWEYLRTQPEVVAKYLQLVFWPSELCLDRRWEVQDDPALIALWLSLTIAMILASLGMFLKAPEWGFPLLCFFVVLAPTSSFVPLADLYYEHRIYLPLYPVLAISVCVMYLFCAQMAKRYHWREESLRFARYLLFAAISATLCLITIQRNHVFQSPISLWRDCIAKNPRNDRAHGNLVSYMVESHDPRYRDEILHLAHRFVKISPENADSFATLGIAHYEREEFTQARDAFSRALELDASHFGALLHLGNIAFHASPASAVSFFESAVEQKPLHVAALNNLATALLASEQESDRAIQLLRKAIAIDGEYEDALMNLGQAYLQQRQFKKAQEQYKTVLDFAPSNEHARHLYYYCESQFR</sequence>
<dbReference type="eggNOG" id="COG0457">
    <property type="taxonomic scope" value="Bacteria"/>
</dbReference>
<feature type="repeat" description="TPR" evidence="3">
    <location>
        <begin position="462"/>
        <end position="495"/>
    </location>
</feature>
<feature type="transmembrane region" description="Helical" evidence="4">
    <location>
        <begin position="352"/>
        <end position="371"/>
    </location>
</feature>
<name>F0SHT4_RUBBR</name>
<dbReference type="Pfam" id="PF13432">
    <property type="entry name" value="TPR_16"/>
    <property type="match status" value="1"/>
</dbReference>
<dbReference type="AlphaFoldDB" id="F0SHT4"/>
<dbReference type="Proteomes" id="UP000006860">
    <property type="component" value="Chromosome"/>
</dbReference>
<dbReference type="InterPro" id="IPR019734">
    <property type="entry name" value="TPR_rpt"/>
</dbReference>
<dbReference type="RefSeq" id="WP_013628289.1">
    <property type="nucleotide sequence ID" value="NC_015174.1"/>
</dbReference>
<dbReference type="PANTHER" id="PTHR44227:SF3">
    <property type="entry name" value="PROTEIN O-MANNOSYL-TRANSFERASE TMTC4"/>
    <property type="match status" value="1"/>
</dbReference>
<proteinExistence type="predicted"/>
<feature type="transmembrane region" description="Helical" evidence="4">
    <location>
        <begin position="321"/>
        <end position="340"/>
    </location>
</feature>
<dbReference type="KEGG" id="pbs:Plabr_1960"/>